<dbReference type="HOGENOM" id="CLU_001218_1_6_10"/>
<dbReference type="Proteomes" id="UP000011058">
    <property type="component" value="Chromosome"/>
</dbReference>
<dbReference type="InterPro" id="IPR041408">
    <property type="entry name" value="Hcp_Tssd"/>
</dbReference>
<feature type="domain" description="Teneurin-like YD-shell" evidence="4">
    <location>
        <begin position="1001"/>
        <end position="1244"/>
    </location>
</feature>
<dbReference type="Pfam" id="PF25023">
    <property type="entry name" value="TEN_YD-shell"/>
    <property type="match status" value="2"/>
</dbReference>
<dbReference type="InterPro" id="IPR006530">
    <property type="entry name" value="YD"/>
</dbReference>
<dbReference type="InterPro" id="IPR045351">
    <property type="entry name" value="DUF6531"/>
</dbReference>
<dbReference type="InterPro" id="IPR050708">
    <property type="entry name" value="T6SS_VgrG/RHS"/>
</dbReference>
<dbReference type="OrthoDB" id="9765204at2"/>
<evidence type="ECO:0000313" key="6">
    <source>
        <dbReference type="Proteomes" id="UP000011058"/>
    </source>
</evidence>
<name>I0KFU8_9BACT</name>
<dbReference type="CDD" id="cd20745">
    <property type="entry name" value="FIX_RhsA_AHH_HNH-like"/>
    <property type="match status" value="1"/>
</dbReference>
<dbReference type="eggNOG" id="COG3209">
    <property type="taxonomic scope" value="Bacteria"/>
</dbReference>
<organism evidence="5 6">
    <name type="scientific">Fibrella aestuarina BUZ 2</name>
    <dbReference type="NCBI Taxonomy" id="1166018"/>
    <lineage>
        <taxon>Bacteria</taxon>
        <taxon>Pseudomonadati</taxon>
        <taxon>Bacteroidota</taxon>
        <taxon>Cytophagia</taxon>
        <taxon>Cytophagales</taxon>
        <taxon>Spirosomataceae</taxon>
        <taxon>Fibrella</taxon>
    </lineage>
</organism>
<dbReference type="STRING" id="1166018.FAES_5002"/>
<evidence type="ECO:0000256" key="1">
    <source>
        <dbReference type="ARBA" id="ARBA00022737"/>
    </source>
</evidence>
<evidence type="ECO:0000259" key="4">
    <source>
        <dbReference type="Pfam" id="PF25023"/>
    </source>
</evidence>
<proteinExistence type="predicted"/>
<feature type="domain" description="Teneurin-like YD-shell" evidence="4">
    <location>
        <begin position="818"/>
        <end position="949"/>
    </location>
</feature>
<feature type="domain" description="DUF6531" evidence="3">
    <location>
        <begin position="264"/>
        <end position="338"/>
    </location>
</feature>
<feature type="region of interest" description="Disordered" evidence="2">
    <location>
        <begin position="141"/>
        <end position="167"/>
    </location>
</feature>
<dbReference type="InterPro" id="IPR022385">
    <property type="entry name" value="Rhs_assc_core"/>
</dbReference>
<dbReference type="PATRIC" id="fig|1166018.3.peg.1977"/>
<accession>I0KFU8</accession>
<dbReference type="RefSeq" id="WP_015334100.1">
    <property type="nucleotide sequence ID" value="NC_020054.1"/>
</dbReference>
<sequence length="1401" mass="156052">MASFTAFLEVGGKKYPLYRYELYVRQEVDELGRPASPVLGGTITCTLTIPADQDSFLYQWMLSPTMQQDGKVRLVEAASKATEKTISFFNAYCTGLDISFLPGQGGGSSSRVGSSQVQLQISPQRIAIGAVVHDNNWPLESHGAGESFGKQTSTTSRPKKNEEEPSAFTEGLHTVLDVVGMIPVLGEVADAANAAIYLAEGRYGEAALSAASMIPLAGNAVGAAKLARRGLKLVQKAERVVPTKLLTKLDEVKAAGKELCTKVGHPIDVATGLLFTEAVDFSLPGPIPFAWERTWYSASDYRGPLGYGWHHRYDLGLALDRATNVAVLRMADGRQVAFEPPQRPDQPVFDRTSGLALHRPLVTDGSPTPWLVFNRAEGLWYTFAPPAGDGSYQPLHTIENSTGQFIGFRYHANRQLDQITDSAGRLLTAAYNEHGQLIALSGPDPDDSSAQMPLVRYTYDALGNLTTVTDAEGNQAQYRFAGHQLIQETNAVGLSFYFEYETNPQPGLPARCIHTWGDGGIFDTKLTYIDRETTLVWDSYDQQTRYSHQRGVVTEQTDPLGNVQRWLYNDFNQLLAQTDGLGQTTQYRYDESGNLLSTRYADGSSQYTDYDEDDRPIAYTDARGSLWLYSYNEQGLLIGQTDPLGAQTRYGYDEQGRLVTVVNALEQTTQLRYDDAHQLAHIITPDEQIRSRGYDALGRLITLTDPTGAVQARRYDRLGQLVQLTEPDGAQQTLVYDGVGNVIEARQGEQVVQFTYTGQSRLSQRRQAGQQVGFSYDKEGRLTGLTNEAGLLYRFGLDANGQVIEEEGFDGLLRRYERDAAGRVTTVLRPADRYTAYEYSPTGQIRTVQYSDGTTERYDYDEAGALIRADNEVAAVHLERDALGRVRRESQGEHWIEYSYDALGQRTQVRSSLGADLGLEYDALGNVSQMAAGRWQAQFGYDSRGLEMQRTLSGNLQIGWQRDAVGRPTQQRITAGGSATRQRTYQWQTGDILSQIEDSLTGSNRYEHDVFGALTKAHYGDGSQELRLPDAVGNLYESEAKDDRQYGPGGQLLSSRQATYHYDAEGKLTQKITRKGEVWQYAWAGNGTLTSVLRPDGHRVAFTYDALGRRLSKSYKGKTTYWLWEGNKPLHEWTAVGLDGTNTEAVITWLFEEDSFAPIGKLQGASRQSILTDHLGTPLDMVDQRGQRTWAAQTTAYGRVRIEAGTRSDCPFRFQGQYEDVETGLYYNRFRYYDPQEGSYVSQDPIRLIGGDKFYTYVINPTLYIDPSGLSCEITKKLQKHADEARVEAILSPKQQASIQRSRNRAAAATDPKVKAYHEAYVTRKERLYMGTQVDTRFKAKVDADPDLAHLSTTPRGKVGPDVYDLKANRYWDLTTKADWDKGTHQAKYDKDFGAGTGIFW</sequence>
<dbReference type="KEGG" id="fae:FAES_5002"/>
<keyword evidence="6" id="KW-1185">Reference proteome</keyword>
<dbReference type="SUPFAM" id="SSF82171">
    <property type="entry name" value="DPP6 N-terminal domain-like"/>
    <property type="match status" value="1"/>
</dbReference>
<evidence type="ECO:0000259" key="3">
    <source>
        <dbReference type="Pfam" id="PF20148"/>
    </source>
</evidence>
<dbReference type="Pfam" id="PF17642">
    <property type="entry name" value="TssD"/>
    <property type="match status" value="1"/>
</dbReference>
<dbReference type="GO" id="GO:0033104">
    <property type="term" value="C:type VI protein secretion system complex"/>
    <property type="evidence" value="ECO:0007669"/>
    <property type="project" value="InterPro"/>
</dbReference>
<dbReference type="InterPro" id="IPR031325">
    <property type="entry name" value="RHS_repeat"/>
</dbReference>
<protein>
    <submittedName>
        <fullName evidence="5">Protein rhsD</fullName>
    </submittedName>
</protein>
<keyword evidence="1" id="KW-0677">Repeat</keyword>
<dbReference type="Pfam" id="PF05593">
    <property type="entry name" value="RHS_repeat"/>
    <property type="match status" value="4"/>
</dbReference>
<dbReference type="PANTHER" id="PTHR32305">
    <property type="match status" value="1"/>
</dbReference>
<dbReference type="InterPro" id="IPR056823">
    <property type="entry name" value="TEN-like_YD-shell"/>
</dbReference>
<dbReference type="Pfam" id="PF20148">
    <property type="entry name" value="DUF6531"/>
    <property type="match status" value="1"/>
</dbReference>
<reference evidence="5 6" key="1">
    <citation type="journal article" date="2012" name="J. Bacteriol.">
        <title>Genome Sequence of Fibrella aestuarina BUZ 2T, a Filamentous Marine Bacterium.</title>
        <authorList>
            <person name="Filippini M."/>
            <person name="Qi W."/>
            <person name="Blom J."/>
            <person name="Goesmann A."/>
            <person name="Smits T.H."/>
            <person name="Bagheri H.C."/>
        </authorList>
    </citation>
    <scope>NUCLEOTIDE SEQUENCE [LARGE SCALE GENOMIC DNA]</scope>
    <source>
        <strain evidence="6">BUZ 2T</strain>
    </source>
</reference>
<dbReference type="NCBIfam" id="TIGR03696">
    <property type="entry name" value="Rhs_assc_core"/>
    <property type="match status" value="1"/>
</dbReference>
<dbReference type="Gene3D" id="2.180.10.10">
    <property type="entry name" value="RHS repeat-associated core"/>
    <property type="match status" value="3"/>
</dbReference>
<dbReference type="PANTHER" id="PTHR32305:SF15">
    <property type="entry name" value="PROTEIN RHSA-RELATED"/>
    <property type="match status" value="1"/>
</dbReference>
<gene>
    <name evidence="5" type="primary">rhsA</name>
    <name evidence="5" type="ORF">FAES_5002</name>
</gene>
<evidence type="ECO:0000313" key="5">
    <source>
        <dbReference type="EMBL" id="CCH03001.1"/>
    </source>
</evidence>
<dbReference type="EMBL" id="HE796683">
    <property type="protein sequence ID" value="CCH03001.1"/>
    <property type="molecule type" value="Genomic_DNA"/>
</dbReference>
<dbReference type="NCBIfam" id="TIGR01643">
    <property type="entry name" value="YD_repeat_2x"/>
    <property type="match status" value="10"/>
</dbReference>
<evidence type="ECO:0000256" key="2">
    <source>
        <dbReference type="SAM" id="MobiDB-lite"/>
    </source>
</evidence>